<evidence type="ECO:0000256" key="8">
    <source>
        <dbReference type="ARBA" id="ARBA00023136"/>
    </source>
</evidence>
<dbReference type="PIRSF" id="PIRSF000022">
    <property type="entry name" value="Bc1_14K"/>
    <property type="match status" value="1"/>
</dbReference>
<keyword evidence="4 9" id="KW-0679">Respiratory chain</keyword>
<keyword evidence="7 9" id="KW-0496">Mitochondrion</keyword>
<dbReference type="PANTHER" id="PTHR12022">
    <property type="entry name" value="UBIQUINOL-CYTOCHROME C REDUCTASE COMPLEX 14 KD PROTEIN"/>
    <property type="match status" value="1"/>
</dbReference>
<dbReference type="Proteomes" id="UP000478008">
    <property type="component" value="Unassembled WGS sequence"/>
</dbReference>
<name>A0A3F2Y462_DEKBR</name>
<evidence type="ECO:0000313" key="10">
    <source>
        <dbReference type="EMBL" id="QOU19614.1"/>
    </source>
</evidence>
<dbReference type="InterPro" id="IPR036544">
    <property type="entry name" value="QCR7_sf"/>
</dbReference>
<evidence type="ECO:0000256" key="5">
    <source>
        <dbReference type="ARBA" id="ARBA00022792"/>
    </source>
</evidence>
<dbReference type="InterPro" id="IPR003197">
    <property type="entry name" value="QCR7"/>
</dbReference>
<keyword evidence="8 9" id="KW-0472">Membrane</keyword>
<dbReference type="GO" id="GO:0005743">
    <property type="term" value="C:mitochondrial inner membrane"/>
    <property type="evidence" value="ECO:0007669"/>
    <property type="project" value="UniProtKB-SubCell"/>
</dbReference>
<dbReference type="Pfam" id="PF02271">
    <property type="entry name" value="UCR_14kD"/>
    <property type="match status" value="1"/>
</dbReference>
<dbReference type="STRING" id="5007.A0A3F2Y462"/>
<evidence type="ECO:0000256" key="6">
    <source>
        <dbReference type="ARBA" id="ARBA00022982"/>
    </source>
</evidence>
<proteinExistence type="inferred from homology"/>
<evidence type="ECO:0000256" key="7">
    <source>
        <dbReference type="ARBA" id="ARBA00023128"/>
    </source>
</evidence>
<dbReference type="AlphaFoldDB" id="A0A3F2Y462"/>
<organism evidence="11 12">
    <name type="scientific">Dekkera bruxellensis</name>
    <name type="common">Brettanomyces custersii</name>
    <dbReference type="NCBI Taxonomy" id="5007"/>
    <lineage>
        <taxon>Eukaryota</taxon>
        <taxon>Fungi</taxon>
        <taxon>Dikarya</taxon>
        <taxon>Ascomycota</taxon>
        <taxon>Saccharomycotina</taxon>
        <taxon>Pichiomycetes</taxon>
        <taxon>Pichiales</taxon>
        <taxon>Pichiaceae</taxon>
        <taxon>Brettanomyces</taxon>
    </lineage>
</organism>
<keyword evidence="6 9" id="KW-0249">Electron transport</keyword>
<reference evidence="11 12" key="1">
    <citation type="submission" date="2019-07" db="EMBL/GenBank/DDBJ databases">
        <authorList>
            <person name="Friedrich A."/>
            <person name="Schacherer J."/>
        </authorList>
    </citation>
    <scope>NUCLEOTIDE SEQUENCE [LARGE SCALE GENOMIC DNA]</scope>
</reference>
<dbReference type="GO" id="GO:0006122">
    <property type="term" value="P:mitochondrial electron transport, ubiquinol to cytochrome c"/>
    <property type="evidence" value="ECO:0007669"/>
    <property type="project" value="InterPro"/>
</dbReference>
<comment type="subcellular location">
    <subcellularLocation>
        <location evidence="1">Mitochondrion inner membrane</location>
        <topology evidence="1">Peripheral membrane protein</topology>
        <orientation evidence="1">Matrix side</orientation>
    </subcellularLocation>
</comment>
<comment type="function">
    <text evidence="9">Component of the ubiquinol-cytochrome c oxidoreductase, a multisubunit transmembrane complex that is part of the mitochondrial electron transport chain which drives oxidative phosphorylation.</text>
</comment>
<evidence type="ECO:0000256" key="4">
    <source>
        <dbReference type="ARBA" id="ARBA00022660"/>
    </source>
</evidence>
<dbReference type="EMBL" id="CABFWN010000003">
    <property type="protein sequence ID" value="VUG18482.1"/>
    <property type="molecule type" value="Genomic_DNA"/>
</dbReference>
<dbReference type="EMBL" id="CP063134">
    <property type="protein sequence ID" value="QOU19614.1"/>
    <property type="molecule type" value="Genomic_DNA"/>
</dbReference>
<dbReference type="SUPFAM" id="SSF81524">
    <property type="entry name" value="14 kDa protein of cytochrome bc1 complex (Ubiquinol-cytochrome c reductase)"/>
    <property type="match status" value="1"/>
</dbReference>
<keyword evidence="3 9" id="KW-0813">Transport</keyword>
<reference evidence="10" key="2">
    <citation type="submission" date="2020-10" db="EMBL/GenBank/DDBJ databases">
        <authorList>
            <person name="Palmer J.M."/>
        </authorList>
    </citation>
    <scope>NUCLEOTIDE SEQUENCE</scope>
    <source>
        <strain evidence="10">UCD 2041</strain>
    </source>
</reference>
<evidence type="ECO:0000256" key="2">
    <source>
        <dbReference type="ARBA" id="ARBA00008554"/>
    </source>
</evidence>
<dbReference type="FunFam" id="1.10.1090.10:FF:000001">
    <property type="entry name" value="Cytochrome b-c1 complex subunit 7"/>
    <property type="match status" value="1"/>
</dbReference>
<dbReference type="OrthoDB" id="425749at2759"/>
<evidence type="ECO:0000256" key="3">
    <source>
        <dbReference type="ARBA" id="ARBA00022448"/>
    </source>
</evidence>
<evidence type="ECO:0000256" key="1">
    <source>
        <dbReference type="ARBA" id="ARBA00004443"/>
    </source>
</evidence>
<dbReference type="Gene3D" id="1.10.1090.10">
    <property type="entry name" value="Cytochrome b-c1 complex subunit 7"/>
    <property type="match status" value="1"/>
</dbReference>
<dbReference type="GO" id="GO:0045275">
    <property type="term" value="C:respiratory chain complex III"/>
    <property type="evidence" value="ECO:0007669"/>
    <property type="project" value="InterPro"/>
</dbReference>
<sequence>MSLSIVKRRADLILRTPILRQIFMPAARLFTKFSGYRNMGLRLDDLLWEENPVMQSAIRRLPAEESYARNYRIMTSHQLSLMHDVLPDSKAIQPKDDIPYLTPYILEAEAEAKEKDELNNIKLVKH</sequence>
<evidence type="ECO:0000313" key="12">
    <source>
        <dbReference type="Proteomes" id="UP000478008"/>
    </source>
</evidence>
<dbReference type="Proteomes" id="UP000663131">
    <property type="component" value="Chromosome 6"/>
</dbReference>
<protein>
    <recommendedName>
        <fullName evidence="9">Cytochrome b-c1 complex subunit 7</fullName>
    </recommendedName>
</protein>
<dbReference type="PANTHER" id="PTHR12022:SF0">
    <property type="entry name" value="CYTOCHROME B-C1 COMPLEX SUBUNIT 7"/>
    <property type="match status" value="1"/>
</dbReference>
<comment type="similarity">
    <text evidence="2 9">Belongs to the UQCRB/QCR7 family.</text>
</comment>
<reference evidence="10" key="3">
    <citation type="journal article" name="BMC Genomics">
        <title>New genome assemblies reveal patterns of domestication and adaptation across Brettanomyces (Dekkera) species.</title>
        <authorList>
            <person name="Roach M.J."/>
            <person name="Borneman A.R."/>
        </authorList>
    </citation>
    <scope>NUCLEOTIDE SEQUENCE</scope>
    <source>
        <strain evidence="10">UCD 2041</strain>
    </source>
</reference>
<keyword evidence="12" id="KW-1185">Reference proteome</keyword>
<evidence type="ECO:0000313" key="11">
    <source>
        <dbReference type="EMBL" id="VUG18482.1"/>
    </source>
</evidence>
<keyword evidence="5 9" id="KW-0999">Mitochondrion inner membrane</keyword>
<evidence type="ECO:0000256" key="9">
    <source>
        <dbReference type="PIRNR" id="PIRNR000022"/>
    </source>
</evidence>
<accession>A0A3F2Y462</accession>
<gene>
    <name evidence="11" type="primary">QCR7</name>
    <name evidence="10" type="ORF">BRETT_003764</name>
    <name evidence="11" type="ORF">DEBR0S3_12464G</name>
</gene>